<feature type="compositionally biased region" description="Low complexity" evidence="1">
    <location>
        <begin position="272"/>
        <end position="288"/>
    </location>
</feature>
<feature type="region of interest" description="Disordered" evidence="1">
    <location>
        <begin position="266"/>
        <end position="288"/>
    </location>
</feature>
<name>A0ABR3VX57_9PEZI</name>
<evidence type="ECO:0000313" key="2">
    <source>
        <dbReference type="EMBL" id="KAL1847415.1"/>
    </source>
</evidence>
<reference evidence="2 3" key="1">
    <citation type="journal article" date="2024" name="IMA Fungus">
        <title>IMA Genome - F19 : A genome assembly and annotation guide to empower mycologists, including annotated draft genome sequences of Ceratocystis pirilliformis, Diaporthe australafricana, Fusarium ophioides, Paecilomyces lecythidis, and Sporothrix stenoceras.</title>
        <authorList>
            <person name="Aylward J."/>
            <person name="Wilson A.M."/>
            <person name="Visagie C.M."/>
            <person name="Spraker J."/>
            <person name="Barnes I."/>
            <person name="Buitendag C."/>
            <person name="Ceriani C."/>
            <person name="Del Mar Angel L."/>
            <person name="du Plessis D."/>
            <person name="Fuchs T."/>
            <person name="Gasser K."/>
            <person name="Kramer D."/>
            <person name="Li W."/>
            <person name="Munsamy K."/>
            <person name="Piso A."/>
            <person name="Price J.L."/>
            <person name="Sonnekus B."/>
            <person name="Thomas C."/>
            <person name="van der Nest A."/>
            <person name="van Dijk A."/>
            <person name="van Heerden A."/>
            <person name="van Vuuren N."/>
            <person name="Yilmaz N."/>
            <person name="Duong T.A."/>
            <person name="van der Merwe N.A."/>
            <person name="Wingfield M.J."/>
            <person name="Wingfield B.D."/>
        </authorList>
    </citation>
    <scope>NUCLEOTIDE SEQUENCE [LARGE SCALE GENOMIC DNA]</scope>
    <source>
        <strain evidence="2 3">CMW 18300</strain>
    </source>
</reference>
<proteinExistence type="predicted"/>
<keyword evidence="3" id="KW-1185">Reference proteome</keyword>
<gene>
    <name evidence="2" type="ORF">Daus18300_013947</name>
</gene>
<dbReference type="Proteomes" id="UP001583177">
    <property type="component" value="Unassembled WGS sequence"/>
</dbReference>
<evidence type="ECO:0000256" key="1">
    <source>
        <dbReference type="SAM" id="MobiDB-lite"/>
    </source>
</evidence>
<accession>A0ABR3VX57</accession>
<evidence type="ECO:0000313" key="3">
    <source>
        <dbReference type="Proteomes" id="UP001583177"/>
    </source>
</evidence>
<comment type="caution">
    <text evidence="2">The sequence shown here is derived from an EMBL/GenBank/DDBJ whole genome shotgun (WGS) entry which is preliminary data.</text>
</comment>
<organism evidence="2 3">
    <name type="scientific">Diaporthe australafricana</name>
    <dbReference type="NCBI Taxonomy" id="127596"/>
    <lineage>
        <taxon>Eukaryota</taxon>
        <taxon>Fungi</taxon>
        <taxon>Dikarya</taxon>
        <taxon>Ascomycota</taxon>
        <taxon>Pezizomycotina</taxon>
        <taxon>Sordariomycetes</taxon>
        <taxon>Sordariomycetidae</taxon>
        <taxon>Diaporthales</taxon>
        <taxon>Diaporthaceae</taxon>
        <taxon>Diaporthe</taxon>
    </lineage>
</organism>
<sequence>MVGCAEWWGPMVSKSLEPKINEKFGAQAELEIEHWVTAHVLLLKAGQIGDRTDEYWKTARSLAQEQFYLNPDLRGEVQQKMLQRKHQPQYQPVWPITHVQRPAPSADPVPSPPRATRSHRREVRAPSHAPCHREVPATPPASHTDLITRDMAAPLQRRRIQLLLYNARGYIPYKNMLSGQSLFPGPGNPYGPTYGRGPLPFAAPAGQQRQQQDWGWDQVQRASQAAEQLAEQMHIHLQQMFQRKQLHDWKRLQFQLAEAKTTQPWLRDQPRPFNNMPFNSNMNNDGTA</sequence>
<feature type="region of interest" description="Disordered" evidence="1">
    <location>
        <begin position="100"/>
        <end position="144"/>
    </location>
</feature>
<protein>
    <submittedName>
        <fullName evidence="2">Uncharacterized protein</fullName>
    </submittedName>
</protein>
<dbReference type="EMBL" id="JAWRVE010000242">
    <property type="protein sequence ID" value="KAL1847415.1"/>
    <property type="molecule type" value="Genomic_DNA"/>
</dbReference>